<accession>A0A2K9LYC9</accession>
<organism evidence="1 2">
    <name type="scientific">Spiroplasma monobiae MQ-1</name>
    <dbReference type="NCBI Taxonomy" id="1336748"/>
    <lineage>
        <taxon>Bacteria</taxon>
        <taxon>Bacillati</taxon>
        <taxon>Mycoplasmatota</taxon>
        <taxon>Mollicutes</taxon>
        <taxon>Entomoplasmatales</taxon>
        <taxon>Spiroplasmataceae</taxon>
        <taxon>Spiroplasma</taxon>
    </lineage>
</organism>
<reference evidence="1 2" key="1">
    <citation type="submission" date="2017-12" db="EMBL/GenBank/DDBJ databases">
        <title>Complete genome sequence of Spiroplasma monobiae MQ-1 (ATCC 33825).</title>
        <authorList>
            <person name="Tsai Y.-M."/>
            <person name="Lo W.-S."/>
            <person name="Wu P.-S."/>
            <person name="Cho S.-T."/>
            <person name="Kuo C.-H."/>
        </authorList>
    </citation>
    <scope>NUCLEOTIDE SEQUENCE [LARGE SCALE GENOMIC DNA]</scope>
    <source>
        <strain evidence="1 2">MQ-1</strain>
    </source>
</reference>
<proteinExistence type="predicted"/>
<dbReference type="KEGG" id="smoo:SMONO_v1c04950"/>
<evidence type="ECO:0000313" key="1">
    <source>
        <dbReference type="EMBL" id="AUM62744.1"/>
    </source>
</evidence>
<dbReference type="EMBL" id="CP025543">
    <property type="protein sequence ID" value="AUM62744.1"/>
    <property type="molecule type" value="Genomic_DNA"/>
</dbReference>
<sequence>MFLDLERSYLITWRMLHKIRIMLNEYVEFSDSSQIEIYETYVGGRPKNWSKFKRIIHKQNM</sequence>
<evidence type="ECO:0000313" key="2">
    <source>
        <dbReference type="Proteomes" id="UP000234790"/>
    </source>
</evidence>
<dbReference type="AlphaFoldDB" id="A0A2K9LYC9"/>
<dbReference type="Proteomes" id="UP000234790">
    <property type="component" value="Chromosome"/>
</dbReference>
<name>A0A2K9LYC9_SPISQ</name>
<gene>
    <name evidence="1" type="ORF">SMONO_v1c04950</name>
</gene>
<keyword evidence="2" id="KW-1185">Reference proteome</keyword>
<protein>
    <submittedName>
        <fullName evidence="1">Uncharacterized protein</fullName>
    </submittedName>
</protein>